<dbReference type="SUPFAM" id="SSF51735">
    <property type="entry name" value="NAD(P)-binding Rossmann-fold domains"/>
    <property type="match status" value="1"/>
</dbReference>
<proteinExistence type="inferred from homology"/>
<organism evidence="2 3">
    <name type="scientific">Cercospora zeae-maydis SCOH1-5</name>
    <dbReference type="NCBI Taxonomy" id="717836"/>
    <lineage>
        <taxon>Eukaryota</taxon>
        <taxon>Fungi</taxon>
        <taxon>Dikarya</taxon>
        <taxon>Ascomycota</taxon>
        <taxon>Pezizomycotina</taxon>
        <taxon>Dothideomycetes</taxon>
        <taxon>Dothideomycetidae</taxon>
        <taxon>Mycosphaerellales</taxon>
        <taxon>Mycosphaerellaceae</taxon>
        <taxon>Cercospora</taxon>
    </lineage>
</organism>
<dbReference type="InterPro" id="IPR036291">
    <property type="entry name" value="NAD(P)-bd_dom_sf"/>
</dbReference>
<dbReference type="PANTHER" id="PTHR42760">
    <property type="entry name" value="SHORT-CHAIN DEHYDROGENASES/REDUCTASES FAMILY MEMBER"/>
    <property type="match status" value="1"/>
</dbReference>
<evidence type="ECO:0000256" key="1">
    <source>
        <dbReference type="ARBA" id="ARBA00006484"/>
    </source>
</evidence>
<keyword evidence="3" id="KW-1185">Reference proteome</keyword>
<evidence type="ECO:0000313" key="3">
    <source>
        <dbReference type="Proteomes" id="UP000799539"/>
    </source>
</evidence>
<gene>
    <name evidence="2" type="ORF">CERZMDRAFT_105970</name>
</gene>
<dbReference type="Gene3D" id="3.40.50.720">
    <property type="entry name" value="NAD(P)-binding Rossmann-like Domain"/>
    <property type="match status" value="2"/>
</dbReference>
<dbReference type="OrthoDB" id="3637222at2759"/>
<evidence type="ECO:0000313" key="2">
    <source>
        <dbReference type="EMBL" id="KAF2212544.1"/>
    </source>
</evidence>
<accession>A0A6A6FGY2</accession>
<dbReference type="AlphaFoldDB" id="A0A6A6FGY2"/>
<dbReference type="EMBL" id="ML992672">
    <property type="protein sequence ID" value="KAF2212544.1"/>
    <property type="molecule type" value="Genomic_DNA"/>
</dbReference>
<evidence type="ECO:0008006" key="4">
    <source>
        <dbReference type="Google" id="ProtNLM"/>
    </source>
</evidence>
<reference evidence="2" key="1">
    <citation type="journal article" date="2020" name="Stud. Mycol.">
        <title>101 Dothideomycetes genomes: a test case for predicting lifestyles and emergence of pathogens.</title>
        <authorList>
            <person name="Haridas S."/>
            <person name="Albert R."/>
            <person name="Binder M."/>
            <person name="Bloem J."/>
            <person name="Labutti K."/>
            <person name="Salamov A."/>
            <person name="Andreopoulos B."/>
            <person name="Baker S."/>
            <person name="Barry K."/>
            <person name="Bills G."/>
            <person name="Bluhm B."/>
            <person name="Cannon C."/>
            <person name="Castanera R."/>
            <person name="Culley D."/>
            <person name="Daum C."/>
            <person name="Ezra D."/>
            <person name="Gonzalez J."/>
            <person name="Henrissat B."/>
            <person name="Kuo A."/>
            <person name="Liang C."/>
            <person name="Lipzen A."/>
            <person name="Lutzoni F."/>
            <person name="Magnuson J."/>
            <person name="Mondo S."/>
            <person name="Nolan M."/>
            <person name="Ohm R."/>
            <person name="Pangilinan J."/>
            <person name="Park H.-J."/>
            <person name="Ramirez L."/>
            <person name="Alfaro M."/>
            <person name="Sun H."/>
            <person name="Tritt A."/>
            <person name="Yoshinaga Y."/>
            <person name="Zwiers L.-H."/>
            <person name="Turgeon B."/>
            <person name="Goodwin S."/>
            <person name="Spatafora J."/>
            <person name="Crous P."/>
            <person name="Grigoriev I."/>
        </authorList>
    </citation>
    <scope>NUCLEOTIDE SEQUENCE</scope>
    <source>
        <strain evidence="2">SCOH1-5</strain>
    </source>
</reference>
<dbReference type="Proteomes" id="UP000799539">
    <property type="component" value="Unassembled WGS sequence"/>
</dbReference>
<sequence>MSIIEKTNPLNLQYKVCVVTNASTPLGVVICKTLLKANALVLGIDKNARDHSLNAALGTHFQFEQRDVNDPETPREIITASQKKFDSLGGKFAALVNLIGEDEADLGGLQNLTKVLGDVMREAGQGSVITIPGNVGSSDGSRSEALTDFAKDVTRLFEGTAIRTNMIVSDSAMSGDQGSAKPYEEAKFYMKALIKTENPAKDAPDAKQTPSRFYEVGNLVLFLAGDMSEEISGQAVSLDGSHQPL</sequence>
<dbReference type="GO" id="GO:0016616">
    <property type="term" value="F:oxidoreductase activity, acting on the CH-OH group of donors, NAD or NADP as acceptor"/>
    <property type="evidence" value="ECO:0007669"/>
    <property type="project" value="TreeGrafter"/>
</dbReference>
<comment type="similarity">
    <text evidence="1">Belongs to the short-chain dehydrogenases/reductases (SDR) family.</text>
</comment>
<protein>
    <recommendedName>
        <fullName evidence="4">NAD(P)-binding protein</fullName>
    </recommendedName>
</protein>
<name>A0A6A6FGY2_9PEZI</name>